<comment type="caution">
    <text evidence="1">The sequence shown here is derived from an EMBL/GenBank/DDBJ whole genome shotgun (WGS) entry which is preliminary data.</text>
</comment>
<reference evidence="1" key="1">
    <citation type="journal article" date="2015" name="Nature">
        <title>Complex archaea that bridge the gap between prokaryotes and eukaryotes.</title>
        <authorList>
            <person name="Spang A."/>
            <person name="Saw J.H."/>
            <person name="Jorgensen S.L."/>
            <person name="Zaremba-Niedzwiedzka K."/>
            <person name="Martijn J."/>
            <person name="Lind A.E."/>
            <person name="van Eijk R."/>
            <person name="Schleper C."/>
            <person name="Guy L."/>
            <person name="Ettema T.J."/>
        </authorList>
    </citation>
    <scope>NUCLEOTIDE SEQUENCE</scope>
</reference>
<gene>
    <name evidence="1" type="ORF">LCGC14_1249630</name>
</gene>
<proteinExistence type="predicted"/>
<dbReference type="EMBL" id="LAZR01006830">
    <property type="protein sequence ID" value="KKM89344.1"/>
    <property type="molecule type" value="Genomic_DNA"/>
</dbReference>
<name>A0A0F9L3C4_9ZZZZ</name>
<sequence>MSFEGYTQYLCSNGHASTKDAYDDYFNEYDFKCPCCDGKEAWSNTVCTTNGSFEYDDQDNEIRIDGYVDLEVLTPAPSCVCKECGNTHMTGPVIYKIPENRDVSAT</sequence>
<organism evidence="1">
    <name type="scientific">marine sediment metagenome</name>
    <dbReference type="NCBI Taxonomy" id="412755"/>
    <lineage>
        <taxon>unclassified sequences</taxon>
        <taxon>metagenomes</taxon>
        <taxon>ecological metagenomes</taxon>
    </lineage>
</organism>
<protein>
    <submittedName>
        <fullName evidence="1">Uncharacterized protein</fullName>
    </submittedName>
</protein>
<accession>A0A0F9L3C4</accession>
<evidence type="ECO:0000313" key="1">
    <source>
        <dbReference type="EMBL" id="KKM89344.1"/>
    </source>
</evidence>
<dbReference type="AlphaFoldDB" id="A0A0F9L3C4"/>